<comment type="caution">
    <text evidence="1">The sequence shown here is derived from an EMBL/GenBank/DDBJ whole genome shotgun (WGS) entry which is preliminary data.</text>
</comment>
<name>A0A841QFG5_9PROT</name>
<protein>
    <submittedName>
        <fullName evidence="1">Uncharacterized protein</fullName>
    </submittedName>
</protein>
<dbReference type="EMBL" id="JACHIE010000010">
    <property type="protein sequence ID" value="MBB6457739.1"/>
    <property type="molecule type" value="Genomic_DNA"/>
</dbReference>
<dbReference type="Proteomes" id="UP000578000">
    <property type="component" value="Unassembled WGS sequence"/>
</dbReference>
<sequence length="116" mass="12689">MPRKTCHPAMGYVLPAGHGFLGALLKHVLQPVAWRAVQVMVCCHMRSSVMDAGPAGLPRPSVLKAQGGAFMECDMTGFKAFNFVLWFCRRRVMLIAVDHKRGKMDGSDLSADVPGF</sequence>
<evidence type="ECO:0000313" key="2">
    <source>
        <dbReference type="Proteomes" id="UP000578000"/>
    </source>
</evidence>
<evidence type="ECO:0000313" key="1">
    <source>
        <dbReference type="EMBL" id="MBB6457739.1"/>
    </source>
</evidence>
<accession>A0A841QFG5</accession>
<gene>
    <name evidence="1" type="ORF">HNR55_002341</name>
</gene>
<reference evidence="1 2" key="1">
    <citation type="submission" date="2020-08" db="EMBL/GenBank/DDBJ databases">
        <title>Genomic Encyclopedia of Type Strains, Phase IV (KMG-IV): sequencing the most valuable type-strain genomes for metagenomic binning, comparative biology and taxonomic classification.</title>
        <authorList>
            <person name="Goeker M."/>
        </authorList>
    </citation>
    <scope>NUCLEOTIDE SEQUENCE [LARGE SCALE GENOMIC DNA]</scope>
    <source>
        <strain evidence="1 2">DSM 4491</strain>
    </source>
</reference>
<organism evidence="1 2">
    <name type="scientific">Acetobacter lovaniensis</name>
    <dbReference type="NCBI Taxonomy" id="104100"/>
    <lineage>
        <taxon>Bacteria</taxon>
        <taxon>Pseudomonadati</taxon>
        <taxon>Pseudomonadota</taxon>
        <taxon>Alphaproteobacteria</taxon>
        <taxon>Acetobacterales</taxon>
        <taxon>Acetobacteraceae</taxon>
        <taxon>Acetobacter</taxon>
    </lineage>
</organism>
<keyword evidence="2" id="KW-1185">Reference proteome</keyword>
<dbReference type="AlphaFoldDB" id="A0A841QFG5"/>
<proteinExistence type="predicted"/>